<dbReference type="PANTHER" id="PTHR32097">
    <property type="entry name" value="CAMP-BINDING PROTEIN 1-RELATED"/>
    <property type="match status" value="1"/>
</dbReference>
<feature type="domain" description="TerD" evidence="1">
    <location>
        <begin position="32"/>
        <end position="173"/>
    </location>
</feature>
<dbReference type="Gene3D" id="2.60.60.30">
    <property type="entry name" value="sav2460 like domains"/>
    <property type="match status" value="2"/>
</dbReference>
<name>A0A7S4PTF7_9DINO</name>
<dbReference type="EMBL" id="HBNR01002295">
    <property type="protein sequence ID" value="CAE4561996.1"/>
    <property type="molecule type" value="Transcribed_RNA"/>
</dbReference>
<accession>A0A7S4PTF7</accession>
<feature type="domain" description="TerD" evidence="1">
    <location>
        <begin position="202"/>
        <end position="362"/>
    </location>
</feature>
<organism evidence="2">
    <name type="scientific">Alexandrium monilatum</name>
    <dbReference type="NCBI Taxonomy" id="311494"/>
    <lineage>
        <taxon>Eukaryota</taxon>
        <taxon>Sar</taxon>
        <taxon>Alveolata</taxon>
        <taxon>Dinophyceae</taxon>
        <taxon>Gonyaulacales</taxon>
        <taxon>Pyrocystaceae</taxon>
        <taxon>Alexandrium</taxon>
    </lineage>
</organism>
<evidence type="ECO:0000313" key="2">
    <source>
        <dbReference type="EMBL" id="CAE4561996.1"/>
    </source>
</evidence>
<dbReference type="AlphaFoldDB" id="A0A7S4PTF7"/>
<gene>
    <name evidence="2" type="ORF">AMON00008_LOCUS1615</name>
</gene>
<protein>
    <recommendedName>
        <fullName evidence="1">TerD domain-containing protein</fullName>
    </recommendedName>
</protein>
<dbReference type="Pfam" id="PF02342">
    <property type="entry name" value="TerD"/>
    <property type="match status" value="2"/>
</dbReference>
<dbReference type="PANTHER" id="PTHR32097:SF17">
    <property type="entry name" value="CAMP-BINDING PROTEIN 1-RELATED"/>
    <property type="match status" value="1"/>
</dbReference>
<proteinExistence type="predicted"/>
<dbReference type="InterPro" id="IPR003325">
    <property type="entry name" value="TerD"/>
</dbReference>
<sequence length="481" mass="51355">MAAYDARGAKVLRRLDTKGIPEDFELHKARYGVGVSWDAGRVDIDLQCVVVDTSGAIIDCAYYNNMKAGRGITHSGDAVVGKPNGIQELIWVTLPKLSQSIAALVFVVAAYSGGFLRDVQGGKLRLLEESEKREIAQFELERSAASVDVVAAMFRGAGGLWSLRIIDEPAQQGQHFMDILPLLADTIRIFLPQAPRRQKVAFAMEKGGVLDLPQGMGKITVGLGWDPADDDEVDLDVSAILLDRNGNDIEAVFFGRLECEEHGIFHSGDNLTGEGDGDDEQIVCELERIGPAVQQVFFVINIYSAKRTFRNVSSPYCRVVDGSDESELCRYALQEAGNQNGLIIAKIAREAGDRWGFHALGLPCTGRTFKDSLPDIRKASTVKTASLMLRRSSTTDLGAASHGLPVASAFASPAPTAPPPPTAPGYPVPAGAAYGAPPPRAPGYPVPAGAAYGAPAAAYAAPPAVAYARPPQAKKQECILQ</sequence>
<evidence type="ECO:0000259" key="1">
    <source>
        <dbReference type="Pfam" id="PF02342"/>
    </source>
</evidence>
<dbReference type="InterPro" id="IPR051324">
    <property type="entry name" value="Stress/Tellurium_Resist"/>
</dbReference>
<reference evidence="2" key="1">
    <citation type="submission" date="2021-01" db="EMBL/GenBank/DDBJ databases">
        <authorList>
            <person name="Corre E."/>
            <person name="Pelletier E."/>
            <person name="Niang G."/>
            <person name="Scheremetjew M."/>
            <person name="Finn R."/>
            <person name="Kale V."/>
            <person name="Holt S."/>
            <person name="Cochrane G."/>
            <person name="Meng A."/>
            <person name="Brown T."/>
            <person name="Cohen L."/>
        </authorList>
    </citation>
    <scope>NUCLEOTIDE SEQUENCE</scope>
    <source>
        <strain evidence="2">CCMP3105</strain>
    </source>
</reference>
<dbReference type="CDD" id="cd06974">
    <property type="entry name" value="TerD_like"/>
    <property type="match status" value="2"/>
</dbReference>